<feature type="signal peptide" evidence="1">
    <location>
        <begin position="1"/>
        <end position="29"/>
    </location>
</feature>
<name>A0ABU9ED33_9BACT</name>
<accession>A0ABU9ED33</accession>
<dbReference type="Gene3D" id="2.120.10.30">
    <property type="entry name" value="TolB, C-terminal domain"/>
    <property type="match status" value="1"/>
</dbReference>
<reference evidence="2 3" key="1">
    <citation type="submission" date="2024-02" db="EMBL/GenBank/DDBJ databases">
        <title>A novel Gemmatimonadota bacterium.</title>
        <authorList>
            <person name="Du Z.-J."/>
            <person name="Ye Y.-Q."/>
        </authorList>
    </citation>
    <scope>NUCLEOTIDE SEQUENCE [LARGE SCALE GENOMIC DNA]</scope>
    <source>
        <strain evidence="2 3">DH-20</strain>
    </source>
</reference>
<dbReference type="RefSeq" id="WP_405282554.1">
    <property type="nucleotide sequence ID" value="NZ_CP144380.1"/>
</dbReference>
<keyword evidence="3" id="KW-1185">Reference proteome</keyword>
<keyword evidence="1" id="KW-0732">Signal</keyword>
<dbReference type="SUPFAM" id="SSF101898">
    <property type="entry name" value="NHL repeat"/>
    <property type="match status" value="1"/>
</dbReference>
<gene>
    <name evidence="2" type="ORF">WI372_16775</name>
</gene>
<evidence type="ECO:0000313" key="3">
    <source>
        <dbReference type="Proteomes" id="UP001484239"/>
    </source>
</evidence>
<comment type="caution">
    <text evidence="2">The sequence shown here is derived from an EMBL/GenBank/DDBJ whole genome shotgun (WGS) entry which is preliminary data.</text>
</comment>
<evidence type="ECO:0000256" key="1">
    <source>
        <dbReference type="SAM" id="SignalP"/>
    </source>
</evidence>
<sequence>MTRRAVVPASAAVALLLAACSGGDGPARAAFEVVDSAGVPTAVNSADATESAPALQLVEDLRLGTIDGPEPEQFVGLRQVVLDESGRLYLSDSGARTVRVFEEDGTFVRTIGRAGEGPGEFNNETLGIAVARDTLLVLDRFRLHAFDTSGEFLHSTQQELAGNEIASLFGAGDGAWFVGRSVLVRPPEEVGGATRDTVRVWPFDPATGAVGDPVVEVPGERRWSVPNGRLAGRWLTHAPHAAVGPNGRLYVTDGTAYAVTVHAADGRVIRRIRADLDPPPVSTDAVEAAVERTRAYYDSLGGGFVALADAFEQAQRELGPAEGRPITGRIVVAPEGAFLLERRDLDPDPHMRSSGDATTWDHIDREGRVIGRVVLAAGVRLQAFTGTHIVTVERDELGVSYAVRYAVQTSTRPPV</sequence>
<organism evidence="2 3">
    <name type="scientific">Gaopeijia maritima</name>
    <dbReference type="NCBI Taxonomy" id="3119007"/>
    <lineage>
        <taxon>Bacteria</taxon>
        <taxon>Pseudomonadati</taxon>
        <taxon>Gemmatimonadota</taxon>
        <taxon>Longimicrobiia</taxon>
        <taxon>Gaopeijiales</taxon>
        <taxon>Gaopeijiaceae</taxon>
        <taxon>Gaopeijia</taxon>
    </lineage>
</organism>
<dbReference type="EMBL" id="JBBHLI010000013">
    <property type="protein sequence ID" value="MEK9502651.1"/>
    <property type="molecule type" value="Genomic_DNA"/>
</dbReference>
<proteinExistence type="predicted"/>
<dbReference type="InterPro" id="IPR011042">
    <property type="entry name" value="6-blade_b-propeller_TolB-like"/>
</dbReference>
<protein>
    <submittedName>
        <fullName evidence="2">6-bladed beta-propeller</fullName>
    </submittedName>
</protein>
<dbReference type="PROSITE" id="PS51257">
    <property type="entry name" value="PROKAR_LIPOPROTEIN"/>
    <property type="match status" value="1"/>
</dbReference>
<dbReference type="Proteomes" id="UP001484239">
    <property type="component" value="Unassembled WGS sequence"/>
</dbReference>
<feature type="chain" id="PRO_5047063921" evidence="1">
    <location>
        <begin position="30"/>
        <end position="415"/>
    </location>
</feature>
<dbReference type="Pfam" id="PF17170">
    <property type="entry name" value="DUF5128"/>
    <property type="match status" value="1"/>
</dbReference>
<evidence type="ECO:0000313" key="2">
    <source>
        <dbReference type="EMBL" id="MEK9502651.1"/>
    </source>
</evidence>